<dbReference type="SUPFAM" id="SSF56112">
    <property type="entry name" value="Protein kinase-like (PK-like)"/>
    <property type="match status" value="1"/>
</dbReference>
<dbReference type="EC" id="2.7.11.1" evidence="4"/>
<feature type="compositionally biased region" description="Basic and acidic residues" evidence="22">
    <location>
        <begin position="22"/>
        <end position="41"/>
    </location>
</feature>
<evidence type="ECO:0000256" key="15">
    <source>
        <dbReference type="ARBA" id="ARBA00023038"/>
    </source>
</evidence>
<dbReference type="EMBL" id="CP026251">
    <property type="protein sequence ID" value="AWP07099.1"/>
    <property type="molecule type" value="Genomic_DNA"/>
</dbReference>
<keyword evidence="9 20" id="KW-0479">Metal-binding</keyword>
<dbReference type="SUPFAM" id="SSF50156">
    <property type="entry name" value="PDZ domain-like"/>
    <property type="match status" value="1"/>
</dbReference>
<evidence type="ECO:0000256" key="13">
    <source>
        <dbReference type="ARBA" id="ARBA00022833"/>
    </source>
</evidence>
<evidence type="ECO:0000256" key="7">
    <source>
        <dbReference type="ARBA" id="ARBA00022553"/>
    </source>
</evidence>
<keyword evidence="8" id="KW-0808">Transferase</keyword>
<comment type="catalytic activity">
    <reaction evidence="19">
        <text>L-seryl-[protein] + ATP = O-phospho-L-seryl-[protein] + ADP + H(+)</text>
        <dbReference type="Rhea" id="RHEA:17989"/>
        <dbReference type="Rhea" id="RHEA-COMP:9863"/>
        <dbReference type="Rhea" id="RHEA-COMP:11604"/>
        <dbReference type="ChEBI" id="CHEBI:15378"/>
        <dbReference type="ChEBI" id="CHEBI:29999"/>
        <dbReference type="ChEBI" id="CHEBI:30616"/>
        <dbReference type="ChEBI" id="CHEBI:83421"/>
        <dbReference type="ChEBI" id="CHEBI:456216"/>
        <dbReference type="EC" id="2.7.11.1"/>
    </reaction>
    <physiologicalReaction direction="left-to-right" evidence="19">
        <dbReference type="Rhea" id="RHEA:17990"/>
    </physiologicalReaction>
</comment>
<evidence type="ECO:0000313" key="27">
    <source>
        <dbReference type="Proteomes" id="UP000246464"/>
    </source>
</evidence>
<dbReference type="Pfam" id="PF00595">
    <property type="entry name" value="PDZ"/>
    <property type="match status" value="1"/>
</dbReference>
<dbReference type="InterPro" id="IPR017441">
    <property type="entry name" value="Protein_kinase_ATP_BS"/>
</dbReference>
<evidence type="ECO:0000256" key="3">
    <source>
        <dbReference type="ARBA" id="ARBA00005843"/>
    </source>
</evidence>
<evidence type="ECO:0000256" key="11">
    <source>
        <dbReference type="ARBA" id="ARBA00022741"/>
    </source>
</evidence>
<dbReference type="PROSITE" id="PS50023">
    <property type="entry name" value="LIM_DOMAIN_2"/>
    <property type="match status" value="2"/>
</dbReference>
<dbReference type="InterPro" id="IPR036034">
    <property type="entry name" value="PDZ_sf"/>
</dbReference>
<evidence type="ECO:0000256" key="21">
    <source>
        <dbReference type="PROSITE-ProRule" id="PRU10141"/>
    </source>
</evidence>
<dbReference type="GO" id="GO:0046872">
    <property type="term" value="F:metal ion binding"/>
    <property type="evidence" value="ECO:0007669"/>
    <property type="project" value="UniProtKB-KW"/>
</dbReference>
<organism evidence="26 27">
    <name type="scientific">Scophthalmus maximus</name>
    <name type="common">Turbot</name>
    <name type="synonym">Psetta maxima</name>
    <dbReference type="NCBI Taxonomy" id="52904"/>
    <lineage>
        <taxon>Eukaryota</taxon>
        <taxon>Metazoa</taxon>
        <taxon>Chordata</taxon>
        <taxon>Craniata</taxon>
        <taxon>Vertebrata</taxon>
        <taxon>Euteleostomi</taxon>
        <taxon>Actinopterygii</taxon>
        <taxon>Neopterygii</taxon>
        <taxon>Teleostei</taxon>
        <taxon>Neoteleostei</taxon>
        <taxon>Acanthomorphata</taxon>
        <taxon>Carangaria</taxon>
        <taxon>Pleuronectiformes</taxon>
        <taxon>Pleuronectoidei</taxon>
        <taxon>Scophthalmidae</taxon>
        <taxon>Scophthalmus</taxon>
    </lineage>
</organism>
<dbReference type="GO" id="GO:0030036">
    <property type="term" value="P:actin cytoskeleton organization"/>
    <property type="evidence" value="ECO:0007669"/>
    <property type="project" value="TreeGrafter"/>
</dbReference>
<dbReference type="Pfam" id="PF00412">
    <property type="entry name" value="LIM"/>
    <property type="match status" value="2"/>
</dbReference>
<keyword evidence="6" id="KW-0723">Serine/threonine-protein kinase</keyword>
<keyword evidence="13 20" id="KW-0862">Zinc</keyword>
<reference evidence="26 27" key="1">
    <citation type="submission" date="2017-12" db="EMBL/GenBank/DDBJ databases">
        <title>Integrating genomic resources of turbot (Scophthalmus maximus) in depth evaluation of genetic and physical mapping variation across individuals.</title>
        <authorList>
            <person name="Martinez P."/>
        </authorList>
    </citation>
    <scope>NUCLEOTIDE SEQUENCE [LARGE SCALE GENOMIC DNA]</scope>
</reference>
<evidence type="ECO:0000256" key="2">
    <source>
        <dbReference type="ARBA" id="ARBA00004300"/>
    </source>
</evidence>
<dbReference type="SMART" id="SM00228">
    <property type="entry name" value="PDZ"/>
    <property type="match status" value="1"/>
</dbReference>
<evidence type="ECO:0000259" key="24">
    <source>
        <dbReference type="PROSITE" id="PS50023"/>
    </source>
</evidence>
<dbReference type="InterPro" id="IPR050940">
    <property type="entry name" value="Actin_reg-Ser/Thr_kinase"/>
</dbReference>
<feature type="domain" description="Protein kinase" evidence="23">
    <location>
        <begin position="415"/>
        <end position="685"/>
    </location>
</feature>
<dbReference type="STRING" id="52904.ENSSMAP00000024488"/>
<evidence type="ECO:0000256" key="17">
    <source>
        <dbReference type="ARBA" id="ARBA00040666"/>
    </source>
</evidence>
<dbReference type="PROSITE" id="PS50106">
    <property type="entry name" value="PDZ"/>
    <property type="match status" value="1"/>
</dbReference>
<feature type="domain" description="LIM zinc-binding" evidence="24">
    <location>
        <begin position="90"/>
        <end position="149"/>
    </location>
</feature>
<feature type="domain" description="PDZ" evidence="25">
    <location>
        <begin position="231"/>
        <end position="317"/>
    </location>
</feature>
<dbReference type="AlphaFoldDB" id="A0A2U9BU79"/>
<evidence type="ECO:0000313" key="26">
    <source>
        <dbReference type="EMBL" id="AWP07099.1"/>
    </source>
</evidence>
<evidence type="ECO:0000256" key="1">
    <source>
        <dbReference type="ARBA" id="ARBA00004186"/>
    </source>
</evidence>
<dbReference type="SMART" id="SM00132">
    <property type="entry name" value="LIM"/>
    <property type="match status" value="2"/>
</dbReference>
<evidence type="ECO:0000256" key="10">
    <source>
        <dbReference type="ARBA" id="ARBA00022737"/>
    </source>
</evidence>
<comment type="subcellular location">
    <subcellularLocation>
        <location evidence="2">Cytoplasm</location>
        <location evidence="2">Cytoskeleton</location>
        <location evidence="2">Microtubule organizing center</location>
        <location evidence="2">Centrosome</location>
    </subcellularLocation>
    <subcellularLocation>
        <location evidence="1">Cytoplasm</location>
        <location evidence="1">Cytoskeleton</location>
        <location evidence="1">Spindle</location>
    </subcellularLocation>
</comment>
<dbReference type="Gene3D" id="2.10.110.10">
    <property type="entry name" value="Cysteine Rich Protein"/>
    <property type="match status" value="2"/>
</dbReference>
<evidence type="ECO:0000256" key="4">
    <source>
        <dbReference type="ARBA" id="ARBA00012513"/>
    </source>
</evidence>
<dbReference type="FunFam" id="3.30.200.20:FF:000038">
    <property type="entry name" value="LIM domain kinase 2"/>
    <property type="match status" value="1"/>
</dbReference>
<dbReference type="CDD" id="cd06754">
    <property type="entry name" value="PDZ_LIMK-like"/>
    <property type="match status" value="1"/>
</dbReference>
<accession>A0A2U9BU79</accession>
<evidence type="ECO:0000256" key="5">
    <source>
        <dbReference type="ARBA" id="ARBA00022490"/>
    </source>
</evidence>
<evidence type="ECO:0000256" key="16">
    <source>
        <dbReference type="ARBA" id="ARBA00023212"/>
    </source>
</evidence>
<evidence type="ECO:0000256" key="22">
    <source>
        <dbReference type="SAM" id="MobiDB-lite"/>
    </source>
</evidence>
<dbReference type="Gene3D" id="1.10.510.10">
    <property type="entry name" value="Transferase(Phosphotransferase) domain 1"/>
    <property type="match status" value="1"/>
</dbReference>
<feature type="binding site" evidence="21">
    <location>
        <position position="444"/>
    </location>
    <ligand>
        <name>ATP</name>
        <dbReference type="ChEBI" id="CHEBI:30616"/>
    </ligand>
</feature>
<dbReference type="Pfam" id="PF07714">
    <property type="entry name" value="PK_Tyr_Ser-Thr"/>
    <property type="match status" value="1"/>
</dbReference>
<proteinExistence type="inferred from homology"/>
<dbReference type="Gene3D" id="2.30.42.10">
    <property type="match status" value="1"/>
</dbReference>
<keyword evidence="14 21" id="KW-0067">ATP-binding</keyword>
<feature type="compositionally biased region" description="Low complexity" evidence="22">
    <location>
        <begin position="717"/>
        <end position="745"/>
    </location>
</feature>
<keyword evidence="16" id="KW-0206">Cytoskeleton</keyword>
<dbReference type="GO" id="GO:0005524">
    <property type="term" value="F:ATP binding"/>
    <property type="evidence" value="ECO:0007669"/>
    <property type="project" value="UniProtKB-UniRule"/>
</dbReference>
<dbReference type="Gene3D" id="3.30.200.20">
    <property type="entry name" value="Phosphorylase Kinase, domain 1"/>
    <property type="match status" value="1"/>
</dbReference>
<dbReference type="InterPro" id="IPR011009">
    <property type="entry name" value="Kinase-like_dom_sf"/>
</dbReference>
<keyword evidence="7" id="KW-0597">Phosphoprotein</keyword>
<dbReference type="InterPro" id="IPR000719">
    <property type="entry name" value="Prot_kinase_dom"/>
</dbReference>
<feature type="region of interest" description="Disordered" evidence="22">
    <location>
        <begin position="716"/>
        <end position="745"/>
    </location>
</feature>
<protein>
    <recommendedName>
        <fullName evidence="17">LIM domain kinase 2</fullName>
        <ecNumber evidence="4">2.7.11.1</ecNumber>
    </recommendedName>
</protein>
<evidence type="ECO:0000256" key="6">
    <source>
        <dbReference type="ARBA" id="ARBA00022527"/>
    </source>
</evidence>
<dbReference type="InterPro" id="IPR001478">
    <property type="entry name" value="PDZ"/>
</dbReference>
<keyword evidence="11 21" id="KW-0547">Nucleotide-binding</keyword>
<keyword evidence="12 26" id="KW-0418">Kinase</keyword>
<dbReference type="PANTHER" id="PTHR46485:SF1">
    <property type="entry name" value="LIM DOMAIN KINASE 2"/>
    <property type="match status" value="1"/>
</dbReference>
<dbReference type="PROSITE" id="PS50011">
    <property type="entry name" value="PROTEIN_KINASE_DOM"/>
    <property type="match status" value="1"/>
</dbReference>
<evidence type="ECO:0000256" key="19">
    <source>
        <dbReference type="ARBA" id="ARBA00048977"/>
    </source>
</evidence>
<evidence type="ECO:0000256" key="18">
    <source>
        <dbReference type="ARBA" id="ARBA00048659"/>
    </source>
</evidence>
<dbReference type="PROSITE" id="PS00478">
    <property type="entry name" value="LIM_DOMAIN_1"/>
    <property type="match status" value="1"/>
</dbReference>
<name>A0A2U9BU79_SCOMX</name>
<dbReference type="GO" id="GO:0005813">
    <property type="term" value="C:centrosome"/>
    <property type="evidence" value="ECO:0007669"/>
    <property type="project" value="UniProtKB-SubCell"/>
</dbReference>
<evidence type="ECO:0000256" key="20">
    <source>
        <dbReference type="PROSITE-ProRule" id="PRU00125"/>
    </source>
</evidence>
<dbReference type="FunFam" id="2.10.110.10:FF:000038">
    <property type="entry name" value="LIM domain kinase 2"/>
    <property type="match status" value="1"/>
</dbReference>
<evidence type="ECO:0000256" key="12">
    <source>
        <dbReference type="ARBA" id="ARBA00022777"/>
    </source>
</evidence>
<evidence type="ECO:0000256" key="14">
    <source>
        <dbReference type="ARBA" id="ARBA00022840"/>
    </source>
</evidence>
<keyword evidence="27" id="KW-1185">Reference proteome</keyword>
<dbReference type="SUPFAM" id="SSF57716">
    <property type="entry name" value="Glucocorticoid receptor-like (DNA-binding domain)"/>
    <property type="match status" value="3"/>
</dbReference>
<dbReference type="GO" id="GO:0005634">
    <property type="term" value="C:nucleus"/>
    <property type="evidence" value="ECO:0007669"/>
    <property type="project" value="TreeGrafter"/>
</dbReference>
<dbReference type="PANTHER" id="PTHR46485">
    <property type="entry name" value="LIM DOMAIN KINASE 1"/>
    <property type="match status" value="1"/>
</dbReference>
<evidence type="ECO:0000256" key="8">
    <source>
        <dbReference type="ARBA" id="ARBA00022679"/>
    </source>
</evidence>
<gene>
    <name evidence="26" type="ORF">SMAX5B_016544</name>
</gene>
<keyword evidence="5" id="KW-0963">Cytoplasm</keyword>
<dbReference type="InterPro" id="IPR001781">
    <property type="entry name" value="Znf_LIM"/>
</dbReference>
<dbReference type="CDD" id="cd09465">
    <property type="entry name" value="LIM2_LIMK2"/>
    <property type="match status" value="1"/>
</dbReference>
<dbReference type="Proteomes" id="UP000246464">
    <property type="component" value="Chromosome 9"/>
</dbReference>
<evidence type="ECO:0000259" key="25">
    <source>
        <dbReference type="PROSITE" id="PS50106"/>
    </source>
</evidence>
<keyword evidence="15 20" id="KW-0440">LIM domain</keyword>
<evidence type="ECO:0000259" key="23">
    <source>
        <dbReference type="PROSITE" id="PS50011"/>
    </source>
</evidence>
<dbReference type="GO" id="GO:0005737">
    <property type="term" value="C:cytoplasm"/>
    <property type="evidence" value="ECO:0007669"/>
    <property type="project" value="TreeGrafter"/>
</dbReference>
<evidence type="ECO:0000256" key="9">
    <source>
        <dbReference type="ARBA" id="ARBA00022723"/>
    </source>
</evidence>
<dbReference type="PROSITE" id="PS00107">
    <property type="entry name" value="PROTEIN_KINASE_ATP"/>
    <property type="match status" value="1"/>
</dbReference>
<comment type="similarity">
    <text evidence="3">Belongs to the protein kinase superfamily. TKL Ser/Thr protein kinase family.</text>
</comment>
<keyword evidence="10" id="KW-0677">Repeat</keyword>
<feature type="domain" description="LIM zinc-binding" evidence="24">
    <location>
        <begin position="150"/>
        <end position="210"/>
    </location>
</feature>
<dbReference type="InterPro" id="IPR001245">
    <property type="entry name" value="Ser-Thr/Tyr_kinase_cat_dom"/>
</dbReference>
<sequence>MWRAHYVTSPARGESRIAPPLLRDDFGPSRERESVRGTTERSEASSRLSCFNYEQFVKVSLDRRVVVYSPSLDSPRSAGCTVRAGRTDTCYCVGCGGTIQDSFHMTVLQDLWHNACFQCSVCCDHLTNWYYEKDGKLYCRKHYWEKFGELCHGCSLLMTGPAMVAGEHKYHPECFVCLRCVVVIEDRDTYALVERSKLYCGKCYKQVVLTPMLEKRSHDSVLDSLPHTVTLISMPSAANGKRGFSVSVLRDVNGAASVQVKEVRGMLISPEVRNAIHVGDRILEINGLPVATLTEVEVDDLIHCTSHTLQLLIEYDPVRQRLDRLRLGSPRDRLGVPATSRMRLSSPSDAVLERTDVVDDGTLKRRSLRRSNSICKSPGPNSPRESPFITRDIVRSESLRSPRSCSHRIFRPCDLIHGEILGKGFFGQAIKVTHKATGEVMVMKELIRCDEETQKTFLKEVKVMRSLEHPHVLKFIGVLYKDKRLNLITEFIEGGTLKDFIRDTDPFPWDQRVSFAKSIASGMTYLHSMSIIHRDLNSHNCLVKLDNTVVVADFGLSRLIVEEKVKPTPEKTSTKKRVFRRIDRKKRYTVVGNPYWMAPEMLNGKRYDEKVDIFSFGIVLCEIIGKVYADPECLPRTMDFGLHVGKFLEKFLPEDSPPVFFPLAVACCDLTPDNRPSFQKLEDWFGALSLHQELGIPLPAELEEVHQSLSLLHWPKDGSPAASTDPPSTPTAASPDSSSVTDNSI</sequence>
<dbReference type="GO" id="GO:0004674">
    <property type="term" value="F:protein serine/threonine kinase activity"/>
    <property type="evidence" value="ECO:0007669"/>
    <property type="project" value="UniProtKB-KW"/>
</dbReference>
<dbReference type="FunFam" id="1.10.510.10:FF:000197">
    <property type="entry name" value="LIM domain kinase 2 isoform X1"/>
    <property type="match status" value="1"/>
</dbReference>
<dbReference type="GO" id="GO:0005819">
    <property type="term" value="C:spindle"/>
    <property type="evidence" value="ECO:0007669"/>
    <property type="project" value="UniProtKB-SubCell"/>
</dbReference>
<feature type="region of interest" description="Disordered" evidence="22">
    <location>
        <begin position="16"/>
        <end position="41"/>
    </location>
</feature>
<comment type="catalytic activity">
    <reaction evidence="18">
        <text>L-threonyl-[protein] + ATP = O-phospho-L-threonyl-[protein] + ADP + H(+)</text>
        <dbReference type="Rhea" id="RHEA:46608"/>
        <dbReference type="Rhea" id="RHEA-COMP:11060"/>
        <dbReference type="Rhea" id="RHEA-COMP:11605"/>
        <dbReference type="ChEBI" id="CHEBI:15378"/>
        <dbReference type="ChEBI" id="CHEBI:30013"/>
        <dbReference type="ChEBI" id="CHEBI:30616"/>
        <dbReference type="ChEBI" id="CHEBI:61977"/>
        <dbReference type="ChEBI" id="CHEBI:456216"/>
        <dbReference type="EC" id="2.7.11.1"/>
    </reaction>
    <physiologicalReaction direction="left-to-right" evidence="18">
        <dbReference type="Rhea" id="RHEA:46609"/>
    </physiologicalReaction>
</comment>